<keyword evidence="3" id="KW-1133">Transmembrane helix</keyword>
<dbReference type="PRINTS" id="PR00689">
    <property type="entry name" value="ACOABINDINGP"/>
</dbReference>
<dbReference type="Proteomes" id="UP000035681">
    <property type="component" value="Unplaced"/>
</dbReference>
<dbReference type="GO" id="GO:0005737">
    <property type="term" value="C:cytoplasm"/>
    <property type="evidence" value="ECO:0007669"/>
    <property type="project" value="TreeGrafter"/>
</dbReference>
<dbReference type="FunFam" id="1.20.80.10:FF:000010">
    <property type="entry name" value="Acyl-CoA-binding domain-containing protein 5"/>
    <property type="match status" value="1"/>
</dbReference>
<evidence type="ECO:0000313" key="7">
    <source>
        <dbReference type="WBParaSite" id="TCONS_00008969.p1"/>
    </source>
</evidence>
<dbReference type="GO" id="GO:0006631">
    <property type="term" value="P:fatty acid metabolic process"/>
    <property type="evidence" value="ECO:0007669"/>
    <property type="project" value="TreeGrafter"/>
</dbReference>
<evidence type="ECO:0000313" key="5">
    <source>
        <dbReference type="Proteomes" id="UP000035681"/>
    </source>
</evidence>
<dbReference type="GO" id="GO:0019915">
    <property type="term" value="P:lipid storage"/>
    <property type="evidence" value="ECO:0007669"/>
    <property type="project" value="UniProtKB-ARBA"/>
</dbReference>
<evidence type="ECO:0000256" key="3">
    <source>
        <dbReference type="SAM" id="Phobius"/>
    </source>
</evidence>
<evidence type="ECO:0000313" key="6">
    <source>
        <dbReference type="WBParaSite" id="SSTP_0000193800.1"/>
    </source>
</evidence>
<evidence type="ECO:0000256" key="2">
    <source>
        <dbReference type="ARBA" id="ARBA00059808"/>
    </source>
</evidence>
<name>A0A0K0DXH3_STRER</name>
<dbReference type="WBParaSite" id="TCONS_00008969.p1">
    <property type="protein sequence ID" value="TCONS_00008969.p1"/>
    <property type="gene ID" value="XLOC_006831"/>
</dbReference>
<dbReference type="PANTHER" id="PTHR23310:SF120">
    <property type="entry name" value="ACYL-COA-BINDING PROTEIN HOMOLOG 3"/>
    <property type="match status" value="1"/>
</dbReference>
<keyword evidence="3" id="KW-0472">Membrane</keyword>
<dbReference type="PROSITE" id="PS00880">
    <property type="entry name" value="ACB_1"/>
    <property type="match status" value="1"/>
</dbReference>
<accession>A0A0K0DXH3</accession>
<dbReference type="GO" id="GO:0000062">
    <property type="term" value="F:fatty-acyl-CoA binding"/>
    <property type="evidence" value="ECO:0007669"/>
    <property type="project" value="InterPro"/>
</dbReference>
<sequence>MSIKEDNEKEPSLEIMFLAAVKIIQNLPKEGPILTSNDTKLEFYSLFKQSTVGPCNQEQPSFWNVIERYKWDAWNKLGDMNKEIAMKKYLELFNEQINNIVNQYGVDYFLTLEKDYNLEDVLEPSFRVLGRSIKNPLSVDCQINTFSETKNEVKIIEDEVKSNDGDYIDAIENIEFESVTEIQSIQYENKPFSESTDKTFTKIFSNFINLLEKKTFQLSSDVIKLTNTVIEQNNIMKKILIDKNKDEYNKKVISNSISWKVIFFLFIWPFFVHYILKYWKIIKMLFSMYFEW</sequence>
<feature type="transmembrane region" description="Helical" evidence="3">
    <location>
        <begin position="257"/>
        <end position="276"/>
    </location>
</feature>
<dbReference type="PROSITE" id="PS51228">
    <property type="entry name" value="ACB_2"/>
    <property type="match status" value="1"/>
</dbReference>
<dbReference type="WBParaSite" id="SSTP_0000193800.1">
    <property type="protein sequence ID" value="SSTP_0000193800.1"/>
    <property type="gene ID" value="SSTP_0000193800"/>
</dbReference>
<proteinExistence type="predicted"/>
<protein>
    <submittedName>
        <fullName evidence="6 7">ACB domain-containing protein</fullName>
    </submittedName>
</protein>
<dbReference type="InterPro" id="IPR000582">
    <property type="entry name" value="Acyl-CoA-binding_protein"/>
</dbReference>
<keyword evidence="1" id="KW-0446">Lipid-binding</keyword>
<feature type="domain" description="ACB" evidence="4">
    <location>
        <begin position="13"/>
        <end position="102"/>
    </location>
</feature>
<dbReference type="Pfam" id="PF00887">
    <property type="entry name" value="ACBP"/>
    <property type="match status" value="1"/>
</dbReference>
<dbReference type="Gene3D" id="1.20.80.10">
    <property type="match status" value="1"/>
</dbReference>
<dbReference type="InterPro" id="IPR022408">
    <property type="entry name" value="Acyl-CoA-binding_prot_CS"/>
</dbReference>
<keyword evidence="5" id="KW-1185">Reference proteome</keyword>
<evidence type="ECO:0000256" key="1">
    <source>
        <dbReference type="ARBA" id="ARBA00023121"/>
    </source>
</evidence>
<reference evidence="6" key="1">
    <citation type="submission" date="2015-08" db="UniProtKB">
        <authorList>
            <consortium name="WormBaseParasite"/>
        </authorList>
    </citation>
    <scope>IDENTIFICATION</scope>
</reference>
<dbReference type="PANTHER" id="PTHR23310">
    <property type="entry name" value="ACYL-COA-BINDING PROTEIN, ACBP"/>
    <property type="match status" value="1"/>
</dbReference>
<dbReference type="InterPro" id="IPR035984">
    <property type="entry name" value="Acyl-CoA-binding_sf"/>
</dbReference>
<dbReference type="SUPFAM" id="SSF47027">
    <property type="entry name" value="Acyl-CoA binding protein"/>
    <property type="match status" value="1"/>
</dbReference>
<dbReference type="InterPro" id="IPR014352">
    <property type="entry name" value="FERM/acyl-CoA-bd_prot_sf"/>
</dbReference>
<comment type="function">
    <text evidence="2">Binds medium- and long-chain acyl-CoA esters with very high affinity and may function as an intracellular carrier of acyl-CoA esters.</text>
</comment>
<keyword evidence="3" id="KW-0812">Transmembrane</keyword>
<dbReference type="STRING" id="6248.A0A0K0DXH3"/>
<evidence type="ECO:0000259" key="4">
    <source>
        <dbReference type="PROSITE" id="PS51228"/>
    </source>
</evidence>
<organism evidence="6">
    <name type="scientific">Strongyloides stercoralis</name>
    <name type="common">Threadworm</name>
    <dbReference type="NCBI Taxonomy" id="6248"/>
    <lineage>
        <taxon>Eukaryota</taxon>
        <taxon>Metazoa</taxon>
        <taxon>Ecdysozoa</taxon>
        <taxon>Nematoda</taxon>
        <taxon>Chromadorea</taxon>
        <taxon>Rhabditida</taxon>
        <taxon>Tylenchina</taxon>
        <taxon>Panagrolaimomorpha</taxon>
        <taxon>Strongyloidoidea</taxon>
        <taxon>Strongyloididae</taxon>
        <taxon>Strongyloides</taxon>
    </lineage>
</organism>
<dbReference type="AlphaFoldDB" id="A0A0K0DXH3"/>